<dbReference type="InterPro" id="IPR011050">
    <property type="entry name" value="Pectin_lyase_fold/virulence"/>
</dbReference>
<dbReference type="HOGENOM" id="CLU_362372_0_0_7"/>
<dbReference type="KEGG" id="dal:Dalk_2342"/>
<protein>
    <submittedName>
        <fullName evidence="3">Periplasmic copper-binding</fullName>
    </submittedName>
</protein>
<proteinExistence type="predicted"/>
<dbReference type="AlphaFoldDB" id="B8FAU9"/>
<dbReference type="GO" id="GO:0000272">
    <property type="term" value="P:polysaccharide catabolic process"/>
    <property type="evidence" value="ECO:0007669"/>
    <property type="project" value="InterPro"/>
</dbReference>
<dbReference type="Gene3D" id="2.60.40.10">
    <property type="entry name" value="Immunoglobulins"/>
    <property type="match status" value="1"/>
</dbReference>
<accession>B8FAU9</accession>
<dbReference type="eggNOG" id="COG3420">
    <property type="taxonomic scope" value="Bacteria"/>
</dbReference>
<reference evidence="3 4" key="1">
    <citation type="journal article" date="2012" name="Environ. Microbiol.">
        <title>The genome sequence of Desulfatibacillum alkenivorans AK-01: a blueprint for anaerobic alkane oxidation.</title>
        <authorList>
            <person name="Callaghan A.V."/>
            <person name="Morris B.E."/>
            <person name="Pereira I.A."/>
            <person name="McInerney M.J."/>
            <person name="Austin R.N."/>
            <person name="Groves J.T."/>
            <person name="Kukor J.J."/>
            <person name="Suflita J.M."/>
            <person name="Young L.Y."/>
            <person name="Zylstra G.J."/>
            <person name="Wawrik B."/>
        </authorList>
    </citation>
    <scope>NUCLEOTIDE SEQUENCE [LARGE SCALE GENOMIC DNA]</scope>
    <source>
        <strain evidence="3 4">AK-01</strain>
    </source>
</reference>
<dbReference type="Proteomes" id="UP000000739">
    <property type="component" value="Chromosome"/>
</dbReference>
<dbReference type="Gene3D" id="2.160.20.10">
    <property type="entry name" value="Single-stranded right-handed beta-helix, Pectin lyase-like"/>
    <property type="match status" value="1"/>
</dbReference>
<sequence>MIRRVAIFLVILCVQPLNAAYALNVEYSSPSHVQVLLSRWPGDLGSVRKVELFSGDSEQAWIITGIWGGMGDVTGETYADLAVGSGVHYLRAKYYLYDDFEEIWTLKETQTVELDKMATFGILRPSLTGGDTVTWTGAVYLSENVIVEDGVLVIEPGAEVIFMDADDHGAVLHISQGALLTANRVSFFNGVTSFYPGLVTCASDASSGPRKTMIENSVFTGVDLQVTGSNTAFTNLDFKHAYSYVEIHGNKNMLSKSVMEEIYLLSASEALVEDNTLDSIIVGYNTATCISNTISANRCNLITLPDTLNTSDGNVVESNETGRIFIGGKNNRVINNKVSCKEWEPAIVIANEGNEVRGNKLSDCQDKGIEVSSSDNIIHRNIIKNCGDTGLFLRAFTPGAVGNEITENEILGCLGDGIAIYGGQNTVIKGNKISNCDHPLLDGDAGIALKDFNPYVASANLVTENEIESCEIGILSQTSAPSNEPLSANQCEDNQIAYCEVGVWVKSGLAVVTNNAFVENDTHALDEWSVGVWNLALSPAERNIVGGPFWGGNYYSGYSAPDVNGDYIADEPYAIYDLLQTIETYDQYPLLIPRQIAVSPKSYDFGGLIPGAYSSVLVELGNAIDALDSLEVSNVQLTGSDAFFLDKSPAAQPCGETPLTFNPGDSCNVLVAFSPAGLGQFDAVLTIFSDDPDEPEFEATFTGKGVALPGDANGDYVLSLADAILILKVCAGLKPSELFVEGLANGSDFVPDGILQVNDALGILQTIALSR</sequence>
<dbReference type="NCBIfam" id="TIGR03804">
    <property type="entry name" value="para_beta_helix"/>
    <property type="match status" value="1"/>
</dbReference>
<dbReference type="InterPro" id="IPR039448">
    <property type="entry name" value="Beta_helix"/>
</dbReference>
<dbReference type="Gene3D" id="1.10.1330.10">
    <property type="entry name" value="Dockerin domain"/>
    <property type="match status" value="1"/>
</dbReference>
<dbReference type="SUPFAM" id="SSF51126">
    <property type="entry name" value="Pectin lyase-like"/>
    <property type="match status" value="2"/>
</dbReference>
<keyword evidence="1" id="KW-0732">Signal</keyword>
<organism evidence="3 4">
    <name type="scientific">Desulfatibacillum aliphaticivorans</name>
    <dbReference type="NCBI Taxonomy" id="218208"/>
    <lineage>
        <taxon>Bacteria</taxon>
        <taxon>Pseudomonadati</taxon>
        <taxon>Thermodesulfobacteriota</taxon>
        <taxon>Desulfobacteria</taxon>
        <taxon>Desulfobacterales</taxon>
        <taxon>Desulfatibacillaceae</taxon>
        <taxon>Desulfatibacillum</taxon>
    </lineage>
</organism>
<evidence type="ECO:0000313" key="4">
    <source>
        <dbReference type="Proteomes" id="UP000000739"/>
    </source>
</evidence>
<dbReference type="InterPro" id="IPR012334">
    <property type="entry name" value="Pectin_lyas_fold"/>
</dbReference>
<dbReference type="InterPro" id="IPR036439">
    <property type="entry name" value="Dockerin_dom_sf"/>
</dbReference>
<feature type="signal peptide" evidence="1">
    <location>
        <begin position="1"/>
        <end position="19"/>
    </location>
</feature>
<feature type="domain" description="Right handed beta helix" evidence="2">
    <location>
        <begin position="346"/>
        <end position="517"/>
    </location>
</feature>
<keyword evidence="4" id="KW-1185">Reference proteome</keyword>
<evidence type="ECO:0000256" key="1">
    <source>
        <dbReference type="SAM" id="SignalP"/>
    </source>
</evidence>
<gene>
    <name evidence="3" type="ordered locus">Dalk_2342</name>
</gene>
<dbReference type="InterPro" id="IPR013783">
    <property type="entry name" value="Ig-like_fold"/>
</dbReference>
<dbReference type="RefSeq" id="WP_015947109.1">
    <property type="nucleotide sequence ID" value="NC_011768.1"/>
</dbReference>
<dbReference type="InterPro" id="IPR022441">
    <property type="entry name" value="Para_beta_helix_rpt-2"/>
</dbReference>
<dbReference type="Pfam" id="PF13229">
    <property type="entry name" value="Beta_helix"/>
    <property type="match status" value="1"/>
</dbReference>
<dbReference type="SMART" id="SM00710">
    <property type="entry name" value="PbH1"/>
    <property type="match status" value="5"/>
</dbReference>
<dbReference type="EMBL" id="CP001322">
    <property type="protein sequence ID" value="ACL04035.1"/>
    <property type="molecule type" value="Genomic_DNA"/>
</dbReference>
<feature type="chain" id="PRO_5002872147" evidence="1">
    <location>
        <begin position="20"/>
        <end position="771"/>
    </location>
</feature>
<name>B8FAU9_DESAL</name>
<evidence type="ECO:0000259" key="2">
    <source>
        <dbReference type="Pfam" id="PF13229"/>
    </source>
</evidence>
<dbReference type="InterPro" id="IPR006626">
    <property type="entry name" value="PbH1"/>
</dbReference>
<evidence type="ECO:0000313" key="3">
    <source>
        <dbReference type="EMBL" id="ACL04035.1"/>
    </source>
</evidence>